<evidence type="ECO:0000313" key="1">
    <source>
        <dbReference type="EMBL" id="KKK68309.1"/>
    </source>
</evidence>
<gene>
    <name evidence="1" type="ORF">LCGC14_2945320</name>
</gene>
<sequence>MKKVCQICKKPTPIIDKMDGAIVLLNRGQGYKEYHKDCLYNMILDLKETQSL</sequence>
<accession>A0A0F8ZPI0</accession>
<reference evidence="1" key="1">
    <citation type="journal article" date="2015" name="Nature">
        <title>Complex archaea that bridge the gap between prokaryotes and eukaryotes.</title>
        <authorList>
            <person name="Spang A."/>
            <person name="Saw J.H."/>
            <person name="Jorgensen S.L."/>
            <person name="Zaremba-Niedzwiedzka K."/>
            <person name="Martijn J."/>
            <person name="Lind A.E."/>
            <person name="van Eijk R."/>
            <person name="Schleper C."/>
            <person name="Guy L."/>
            <person name="Ettema T.J."/>
        </authorList>
    </citation>
    <scope>NUCLEOTIDE SEQUENCE</scope>
</reference>
<name>A0A0F8ZPI0_9ZZZZ</name>
<protein>
    <recommendedName>
        <fullName evidence="2">PARP-type domain-containing protein</fullName>
    </recommendedName>
</protein>
<evidence type="ECO:0008006" key="2">
    <source>
        <dbReference type="Google" id="ProtNLM"/>
    </source>
</evidence>
<organism evidence="1">
    <name type="scientific">marine sediment metagenome</name>
    <dbReference type="NCBI Taxonomy" id="412755"/>
    <lineage>
        <taxon>unclassified sequences</taxon>
        <taxon>metagenomes</taxon>
        <taxon>ecological metagenomes</taxon>
    </lineage>
</organism>
<dbReference type="EMBL" id="LAZR01059198">
    <property type="protein sequence ID" value="KKK68309.1"/>
    <property type="molecule type" value="Genomic_DNA"/>
</dbReference>
<proteinExistence type="predicted"/>
<comment type="caution">
    <text evidence="1">The sequence shown here is derived from an EMBL/GenBank/DDBJ whole genome shotgun (WGS) entry which is preliminary data.</text>
</comment>
<dbReference type="AlphaFoldDB" id="A0A0F8ZPI0"/>